<dbReference type="PROSITE" id="PS50132">
    <property type="entry name" value="RGS"/>
    <property type="match status" value="1"/>
</dbReference>
<feature type="compositionally biased region" description="Basic and acidic residues" evidence="1">
    <location>
        <begin position="11"/>
        <end position="27"/>
    </location>
</feature>
<feature type="compositionally biased region" description="Acidic residues" evidence="1">
    <location>
        <begin position="1"/>
        <end position="10"/>
    </location>
</feature>
<sequence length="164" mass="19249">MNEDGAETGNEEMKKRKEEEDKREGKGILHFFSSSCARSKSEDVSEGAVASGEDKKKKKNMFSFVMPNKNKKTKEKDDLQGEGQLSDPLTWKKSFDTLLHDKDGLEQFRRFLTTEFSSENIEFWIACEEYREADKHELKEKAERIYEDFIRERSHRQVILNSQL</sequence>
<dbReference type="Gene3D" id="1.10.196.10">
    <property type="match status" value="1"/>
</dbReference>
<dbReference type="SMART" id="SM00315">
    <property type="entry name" value="RGS"/>
    <property type="match status" value="1"/>
</dbReference>
<dbReference type="Gene3D" id="1.10.167.10">
    <property type="entry name" value="Regulator of G-protein Signalling 4, domain 2"/>
    <property type="match status" value="1"/>
</dbReference>
<dbReference type="InterPro" id="IPR024066">
    <property type="entry name" value="RGS_subdom1/3"/>
</dbReference>
<dbReference type="SUPFAM" id="SSF48097">
    <property type="entry name" value="Regulator of G-protein signaling, RGS"/>
    <property type="match status" value="1"/>
</dbReference>
<dbReference type="AlphaFoldDB" id="A0A7I8V987"/>
<evidence type="ECO:0000313" key="3">
    <source>
        <dbReference type="EMBL" id="CAD5112806.1"/>
    </source>
</evidence>
<proteinExistence type="predicted"/>
<feature type="region of interest" description="Disordered" evidence="1">
    <location>
        <begin position="1"/>
        <end position="85"/>
    </location>
</feature>
<dbReference type="InterPro" id="IPR044926">
    <property type="entry name" value="RGS_subdomain_2"/>
</dbReference>
<evidence type="ECO:0000259" key="2">
    <source>
        <dbReference type="PROSITE" id="PS50132"/>
    </source>
</evidence>
<protein>
    <submittedName>
        <fullName evidence="3">DgyrCDS2018</fullName>
    </submittedName>
</protein>
<organism evidence="3 4">
    <name type="scientific">Dimorphilus gyrociliatus</name>
    <dbReference type="NCBI Taxonomy" id="2664684"/>
    <lineage>
        <taxon>Eukaryota</taxon>
        <taxon>Metazoa</taxon>
        <taxon>Spiralia</taxon>
        <taxon>Lophotrochozoa</taxon>
        <taxon>Annelida</taxon>
        <taxon>Polychaeta</taxon>
        <taxon>Polychaeta incertae sedis</taxon>
        <taxon>Dinophilidae</taxon>
        <taxon>Dimorphilus</taxon>
    </lineage>
</organism>
<dbReference type="PANTHER" id="PTHR10845:SF192">
    <property type="entry name" value="DOUBLE HIT, ISOFORM B"/>
    <property type="match status" value="1"/>
</dbReference>
<dbReference type="InterPro" id="IPR016137">
    <property type="entry name" value="RGS"/>
</dbReference>
<evidence type="ECO:0000313" key="4">
    <source>
        <dbReference type="Proteomes" id="UP000549394"/>
    </source>
</evidence>
<comment type="caution">
    <text evidence="3">The sequence shown here is derived from an EMBL/GenBank/DDBJ whole genome shotgun (WGS) entry which is preliminary data.</text>
</comment>
<gene>
    <name evidence="3" type="ORF">DGYR_LOCUS1881</name>
</gene>
<dbReference type="EMBL" id="CAJFCJ010000003">
    <property type="protein sequence ID" value="CAD5112806.1"/>
    <property type="molecule type" value="Genomic_DNA"/>
</dbReference>
<reference evidence="3 4" key="1">
    <citation type="submission" date="2020-08" db="EMBL/GenBank/DDBJ databases">
        <authorList>
            <person name="Hejnol A."/>
        </authorList>
    </citation>
    <scope>NUCLEOTIDE SEQUENCE [LARGE SCALE GENOMIC DNA]</scope>
</reference>
<dbReference type="InterPro" id="IPR036305">
    <property type="entry name" value="RGS_sf"/>
</dbReference>
<name>A0A7I8V987_9ANNE</name>
<evidence type="ECO:0000256" key="1">
    <source>
        <dbReference type="SAM" id="MobiDB-lite"/>
    </source>
</evidence>
<dbReference type="Pfam" id="PF00615">
    <property type="entry name" value="RGS"/>
    <property type="match status" value="1"/>
</dbReference>
<accession>A0A7I8V987</accession>
<feature type="domain" description="RGS" evidence="2">
    <location>
        <begin position="94"/>
        <end position="150"/>
    </location>
</feature>
<dbReference type="PANTHER" id="PTHR10845">
    <property type="entry name" value="REGULATOR OF G PROTEIN SIGNALING"/>
    <property type="match status" value="1"/>
</dbReference>
<dbReference type="Proteomes" id="UP000549394">
    <property type="component" value="Unassembled WGS sequence"/>
</dbReference>
<keyword evidence="4" id="KW-1185">Reference proteome</keyword>
<dbReference type="OrthoDB" id="196547at2759"/>
<dbReference type="PRINTS" id="PR01301">
    <property type="entry name" value="RGSPROTEIN"/>
</dbReference>